<feature type="compositionally biased region" description="Pro residues" evidence="4">
    <location>
        <begin position="403"/>
        <end position="419"/>
    </location>
</feature>
<dbReference type="PANTHER" id="PTHR42754">
    <property type="entry name" value="ENDOGLUCANASE"/>
    <property type="match status" value="1"/>
</dbReference>
<name>A0A101J248_9EURY</name>
<protein>
    <submittedName>
        <fullName evidence="6">Cna B domain protein</fullName>
    </submittedName>
</protein>
<feature type="compositionally biased region" description="Pro residues" evidence="4">
    <location>
        <begin position="731"/>
        <end position="743"/>
    </location>
</feature>
<keyword evidence="2" id="KW-0964">Secreted</keyword>
<feature type="compositionally biased region" description="Low complexity" evidence="4">
    <location>
        <begin position="420"/>
        <end position="429"/>
    </location>
</feature>
<dbReference type="PATRIC" id="fig|2198.3.peg.1767"/>
<dbReference type="PANTHER" id="PTHR42754:SF1">
    <property type="entry name" value="LIPOPROTEIN"/>
    <property type="match status" value="1"/>
</dbReference>
<comment type="caution">
    <text evidence="6">The sequence shown here is derived from an EMBL/GenBank/DDBJ whole genome shotgun (WGS) entry which is preliminary data.</text>
</comment>
<evidence type="ECO:0000259" key="5">
    <source>
        <dbReference type="Pfam" id="PF17210"/>
    </source>
</evidence>
<dbReference type="InterPro" id="IPR011047">
    <property type="entry name" value="Quinoprotein_ADH-like_sf"/>
</dbReference>
<evidence type="ECO:0000256" key="2">
    <source>
        <dbReference type="ARBA" id="ARBA00022525"/>
    </source>
</evidence>
<dbReference type="Gene3D" id="2.60.40.10">
    <property type="entry name" value="Immunoglobulins"/>
    <property type="match status" value="2"/>
</dbReference>
<evidence type="ECO:0000313" key="6">
    <source>
        <dbReference type="EMBL" id="KUL05630.1"/>
    </source>
</evidence>
<dbReference type="SUPFAM" id="SSF117074">
    <property type="entry name" value="Hypothetical protein PA1324"/>
    <property type="match status" value="2"/>
</dbReference>
<feature type="compositionally biased region" description="Low complexity" evidence="4">
    <location>
        <begin position="458"/>
        <end position="475"/>
    </location>
</feature>
<dbReference type="GO" id="GO:0005576">
    <property type="term" value="C:extracellular region"/>
    <property type="evidence" value="ECO:0007669"/>
    <property type="project" value="UniProtKB-SubCell"/>
</dbReference>
<dbReference type="InterPro" id="IPR033764">
    <property type="entry name" value="Sdr_B"/>
</dbReference>
<evidence type="ECO:0000313" key="7">
    <source>
        <dbReference type="Proteomes" id="UP000054598"/>
    </source>
</evidence>
<keyword evidence="3" id="KW-0732">Signal</keyword>
<reference evidence="7" key="1">
    <citation type="journal article" date="2015" name="MBio">
        <title>Genome-Resolved Metagenomic Analysis Reveals Roles for Candidate Phyla and Other Microbial Community Members in Biogeochemical Transformations in Oil Reservoirs.</title>
        <authorList>
            <person name="Hu P."/>
            <person name="Tom L."/>
            <person name="Singh A."/>
            <person name="Thomas B.C."/>
            <person name="Baker B.J."/>
            <person name="Piceno Y.M."/>
            <person name="Andersen G.L."/>
            <person name="Banfield J.F."/>
        </authorList>
    </citation>
    <scope>NUCLEOTIDE SEQUENCE [LARGE SCALE GENOMIC DNA]</scope>
</reference>
<comment type="subcellular location">
    <subcellularLocation>
        <location evidence="1">Secreted</location>
    </subcellularLocation>
</comment>
<evidence type="ECO:0000256" key="4">
    <source>
        <dbReference type="SAM" id="MobiDB-lite"/>
    </source>
</evidence>
<dbReference type="InterPro" id="IPR013783">
    <property type="entry name" value="Ig-like_fold"/>
</dbReference>
<feature type="region of interest" description="Disordered" evidence="4">
    <location>
        <begin position="385"/>
        <end position="501"/>
    </location>
</feature>
<dbReference type="Proteomes" id="UP000054598">
    <property type="component" value="Unassembled WGS sequence"/>
</dbReference>
<dbReference type="EMBL" id="LGHE01000004">
    <property type="protein sequence ID" value="KUL05630.1"/>
    <property type="molecule type" value="Genomic_DNA"/>
</dbReference>
<accession>A0A101J248</accession>
<feature type="compositionally biased region" description="Low complexity" evidence="4">
    <location>
        <begin position="439"/>
        <end position="451"/>
    </location>
</feature>
<feature type="domain" description="SD-repeat containing protein B" evidence="5">
    <location>
        <begin position="621"/>
        <end position="713"/>
    </location>
</feature>
<evidence type="ECO:0000256" key="1">
    <source>
        <dbReference type="ARBA" id="ARBA00004613"/>
    </source>
</evidence>
<gene>
    <name evidence="6" type="ORF">XE10_0074</name>
</gene>
<feature type="compositionally biased region" description="Acidic residues" evidence="4">
    <location>
        <begin position="484"/>
        <end position="497"/>
    </location>
</feature>
<organism evidence="6 7">
    <name type="scientific">Methanoculleus marisnigri</name>
    <dbReference type="NCBI Taxonomy" id="2198"/>
    <lineage>
        <taxon>Archaea</taxon>
        <taxon>Methanobacteriati</taxon>
        <taxon>Methanobacteriota</taxon>
        <taxon>Stenosarchaea group</taxon>
        <taxon>Methanomicrobia</taxon>
        <taxon>Methanomicrobiales</taxon>
        <taxon>Methanomicrobiaceae</taxon>
        <taxon>Methanoculleus</taxon>
    </lineage>
</organism>
<dbReference type="SUPFAM" id="SSF50998">
    <property type="entry name" value="Quinoprotein alcohol dehydrogenase-like"/>
    <property type="match status" value="1"/>
</dbReference>
<dbReference type="AlphaFoldDB" id="A0A101J248"/>
<feature type="region of interest" description="Disordered" evidence="4">
    <location>
        <begin position="727"/>
        <end position="771"/>
    </location>
</feature>
<evidence type="ECO:0000256" key="3">
    <source>
        <dbReference type="ARBA" id="ARBA00022729"/>
    </source>
</evidence>
<dbReference type="Pfam" id="PF17210">
    <property type="entry name" value="SdrD_B"/>
    <property type="match status" value="2"/>
</dbReference>
<sequence>MQHGTYFGIILLSALALIAAAGAQAADPTVLWNRTYGETYANDSAYAIVSEPGGAGFFLAGETASSGEGKTDAWVIRLTSEGTEEWNRTYGGGEADTARSIIQTDDGNLLFAGNLTLVTNETQADTDAWIVKIDPSGSEVWNRTYGGPDVNASAHAVTGTDDGGYLFVGSITPRGGNESAAWAVRLNESGAEVWNRTFGGANDTADAVARLPGGDFAVAGSTGSSGAGMADVWVVRLNESGTEIWNRTFGSPDDDAGRAVINTSDGGLLVAGTFTERPDNTTVDTDALLIKLTPDGNITWNWIYGDFGVNESAAAVIETADGGYLFAGETGYPGEDDTDAWLIATDAGGAVAWSRTFGGENPDDKAASIVEIAPGEHVFAGTFNATERGGPNTDAWAVRLGPRPEPTPTPTATPTPAPTAAPAKPSKAPIVSREPPVPAESTASPAPTAVPTGFPTSGPTWTTVPTGAPTVTATAMPSPTGTQDNDDDDDDNGDDNSDSLSGMVWYDLNANGILDPGEPGIPGISVRLIGERTMMDYTITGPDGSYRFGDVAPGRYAGTEFVLPDGFSCTISGLDNHAAPLDGNVAYAEVVDGRRILNAGLTGSPFPLTPAAAYGWVLGTTWSDGNQDGIWDETDGLTDVEVTLLDAGGNVAASARTGYHDSYFSMYLFGPLPPGEYSLAFTPPDDYIFTSIGGDSHADPSTGTTAPFTVGGGDMVVRDAGLILSLAPTPTVTPPEEPTPTVTPGPENGTAGDGENTRDAPAATPDGDLPSAGWSNLVLSIFR</sequence>
<proteinExistence type="predicted"/>
<feature type="domain" description="SD-repeat containing protein B" evidence="5">
    <location>
        <begin position="500"/>
        <end position="575"/>
    </location>
</feature>